<reference evidence="1" key="1">
    <citation type="submission" date="2020-05" db="EMBL/GenBank/DDBJ databases">
        <title>WGS assembly of Panicum virgatum.</title>
        <authorList>
            <person name="Lovell J.T."/>
            <person name="Jenkins J."/>
            <person name="Shu S."/>
            <person name="Juenger T.E."/>
            <person name="Schmutz J."/>
        </authorList>
    </citation>
    <scope>NUCLEOTIDE SEQUENCE</scope>
    <source>
        <strain evidence="1">AP13</strain>
    </source>
</reference>
<protein>
    <submittedName>
        <fullName evidence="1">Uncharacterized protein</fullName>
    </submittedName>
</protein>
<dbReference type="AlphaFoldDB" id="A0A8T0TBB9"/>
<comment type="caution">
    <text evidence="1">The sequence shown here is derived from an EMBL/GenBank/DDBJ whole genome shotgun (WGS) entry which is preliminary data.</text>
</comment>
<sequence>MLQPPGERCNLSTPTIWPRTVEQQECHQTSALVGSVSSFSFSVYGHSSVEAALLHLVSAHLALLATNVHQSAIRSHHHVIST</sequence>
<accession>A0A8T0TBB9</accession>
<proteinExistence type="predicted"/>
<evidence type="ECO:0000313" key="1">
    <source>
        <dbReference type="EMBL" id="KAG2606898.1"/>
    </source>
</evidence>
<name>A0A8T0TBB9_PANVG</name>
<dbReference type="EMBL" id="CM029044">
    <property type="protein sequence ID" value="KAG2606898.1"/>
    <property type="molecule type" value="Genomic_DNA"/>
</dbReference>
<organism evidence="1 2">
    <name type="scientific">Panicum virgatum</name>
    <name type="common">Blackwell switchgrass</name>
    <dbReference type="NCBI Taxonomy" id="38727"/>
    <lineage>
        <taxon>Eukaryota</taxon>
        <taxon>Viridiplantae</taxon>
        <taxon>Streptophyta</taxon>
        <taxon>Embryophyta</taxon>
        <taxon>Tracheophyta</taxon>
        <taxon>Spermatophyta</taxon>
        <taxon>Magnoliopsida</taxon>
        <taxon>Liliopsida</taxon>
        <taxon>Poales</taxon>
        <taxon>Poaceae</taxon>
        <taxon>PACMAD clade</taxon>
        <taxon>Panicoideae</taxon>
        <taxon>Panicodae</taxon>
        <taxon>Paniceae</taxon>
        <taxon>Panicinae</taxon>
        <taxon>Panicum</taxon>
        <taxon>Panicum sect. Hiantes</taxon>
    </lineage>
</organism>
<keyword evidence="2" id="KW-1185">Reference proteome</keyword>
<gene>
    <name evidence="1" type="ORF">PVAP13_4NG208100</name>
</gene>
<evidence type="ECO:0000313" key="2">
    <source>
        <dbReference type="Proteomes" id="UP000823388"/>
    </source>
</evidence>
<dbReference type="Proteomes" id="UP000823388">
    <property type="component" value="Chromosome 4N"/>
</dbReference>